<keyword evidence="3" id="KW-0732">Signal</keyword>
<dbReference type="Pfam" id="PF05922">
    <property type="entry name" value="Inhibitor_I9"/>
    <property type="match status" value="1"/>
</dbReference>
<keyword evidence="2" id="KW-0645">Protease</keyword>
<name>A0AA88CTY9_FICCA</name>
<proteinExistence type="inferred from homology"/>
<comment type="caution">
    <text evidence="7">The sequence shown here is derived from an EMBL/GenBank/DDBJ whole genome shotgun (WGS) entry which is preliminary data.</text>
</comment>
<dbReference type="Proteomes" id="UP001187192">
    <property type="component" value="Unassembled WGS sequence"/>
</dbReference>
<dbReference type="PANTHER" id="PTHR48222:SF4">
    <property type="entry name" value="PROTEINASE INHIBITOR, PROPEPTIDE"/>
    <property type="match status" value="1"/>
</dbReference>
<keyword evidence="8" id="KW-1185">Reference proteome</keyword>
<dbReference type="InterPro" id="IPR010259">
    <property type="entry name" value="S8pro/Inhibitor_I9"/>
</dbReference>
<comment type="similarity">
    <text evidence="1">Belongs to the peptidase S8 family.</text>
</comment>
<dbReference type="EMBL" id="BTGU01005874">
    <property type="protein sequence ID" value="GMN31570.1"/>
    <property type="molecule type" value="Genomic_DNA"/>
</dbReference>
<dbReference type="GO" id="GO:0008236">
    <property type="term" value="F:serine-type peptidase activity"/>
    <property type="evidence" value="ECO:0007669"/>
    <property type="project" value="UniProtKB-KW"/>
</dbReference>
<keyword evidence="4" id="KW-0378">Hydrolase</keyword>
<sequence length="113" mass="12556">MGLVKEKLPNRASCVVYLGSHSHGSNFSLDDLEHATSSHYSFLGSYLGSDDDAKDAIFYSYTRHINGFAAILDDVEATEIAKHPNVISFFLNKPMKLQTTHSWDFLGMERNGG</sequence>
<evidence type="ECO:0000256" key="1">
    <source>
        <dbReference type="ARBA" id="ARBA00011073"/>
    </source>
</evidence>
<keyword evidence="5" id="KW-0720">Serine protease</keyword>
<evidence type="ECO:0000256" key="4">
    <source>
        <dbReference type="ARBA" id="ARBA00022801"/>
    </source>
</evidence>
<evidence type="ECO:0000256" key="2">
    <source>
        <dbReference type="ARBA" id="ARBA00022670"/>
    </source>
</evidence>
<evidence type="ECO:0000256" key="5">
    <source>
        <dbReference type="ARBA" id="ARBA00022825"/>
    </source>
</evidence>
<evidence type="ECO:0000313" key="8">
    <source>
        <dbReference type="Proteomes" id="UP001187192"/>
    </source>
</evidence>
<dbReference type="FunFam" id="3.30.70.80:FF:000002">
    <property type="entry name" value="Subtilisin-like protease SBT5.3"/>
    <property type="match status" value="1"/>
</dbReference>
<dbReference type="AlphaFoldDB" id="A0AA88CTY9"/>
<feature type="domain" description="Inhibitor I9" evidence="6">
    <location>
        <begin position="15"/>
        <end position="98"/>
    </location>
</feature>
<evidence type="ECO:0000256" key="3">
    <source>
        <dbReference type="ARBA" id="ARBA00022729"/>
    </source>
</evidence>
<dbReference type="InterPro" id="IPR037045">
    <property type="entry name" value="S8pro/Inhibitor_I9_sf"/>
</dbReference>
<organism evidence="7 8">
    <name type="scientific">Ficus carica</name>
    <name type="common">Common fig</name>
    <dbReference type="NCBI Taxonomy" id="3494"/>
    <lineage>
        <taxon>Eukaryota</taxon>
        <taxon>Viridiplantae</taxon>
        <taxon>Streptophyta</taxon>
        <taxon>Embryophyta</taxon>
        <taxon>Tracheophyta</taxon>
        <taxon>Spermatophyta</taxon>
        <taxon>Magnoliopsida</taxon>
        <taxon>eudicotyledons</taxon>
        <taxon>Gunneridae</taxon>
        <taxon>Pentapetalae</taxon>
        <taxon>rosids</taxon>
        <taxon>fabids</taxon>
        <taxon>Rosales</taxon>
        <taxon>Moraceae</taxon>
        <taxon>Ficeae</taxon>
        <taxon>Ficus</taxon>
    </lineage>
</organism>
<dbReference type="PANTHER" id="PTHR48222">
    <property type="entry name" value="PROTEINASE INHIBITOR, PROPEPTIDE"/>
    <property type="match status" value="1"/>
</dbReference>
<protein>
    <recommendedName>
        <fullName evidence="6">Inhibitor I9 domain-containing protein</fullName>
    </recommendedName>
</protein>
<dbReference type="Gene3D" id="3.30.70.80">
    <property type="entry name" value="Peptidase S8 propeptide/proteinase inhibitor I9"/>
    <property type="match status" value="1"/>
</dbReference>
<evidence type="ECO:0000313" key="7">
    <source>
        <dbReference type="EMBL" id="GMN31570.1"/>
    </source>
</evidence>
<reference evidence="7" key="1">
    <citation type="submission" date="2023-07" db="EMBL/GenBank/DDBJ databases">
        <title>draft genome sequence of fig (Ficus carica).</title>
        <authorList>
            <person name="Takahashi T."/>
            <person name="Nishimura K."/>
        </authorList>
    </citation>
    <scope>NUCLEOTIDE SEQUENCE</scope>
</reference>
<accession>A0AA88CTY9</accession>
<gene>
    <name evidence="7" type="ORF">TIFTF001_048103</name>
</gene>
<dbReference type="GO" id="GO:0006508">
    <property type="term" value="P:proteolysis"/>
    <property type="evidence" value="ECO:0007669"/>
    <property type="project" value="UniProtKB-KW"/>
</dbReference>
<evidence type="ECO:0000259" key="6">
    <source>
        <dbReference type="Pfam" id="PF05922"/>
    </source>
</evidence>